<name>A0ACC3SL47_9PEZI</name>
<keyword evidence="2" id="KW-1185">Reference proteome</keyword>
<reference evidence="1" key="1">
    <citation type="submission" date="2024-02" db="EMBL/GenBank/DDBJ databases">
        <title>Metagenome Assembled Genome of Zalaria obscura JY119.</title>
        <authorList>
            <person name="Vighnesh L."/>
            <person name="Jagadeeshwari U."/>
            <person name="Venkata Ramana C."/>
            <person name="Sasikala C."/>
        </authorList>
    </citation>
    <scope>NUCLEOTIDE SEQUENCE</scope>
    <source>
        <strain evidence="1">JY119</strain>
    </source>
</reference>
<accession>A0ACC3SL47</accession>
<proteinExistence type="predicted"/>
<evidence type="ECO:0000313" key="2">
    <source>
        <dbReference type="Proteomes" id="UP001320706"/>
    </source>
</evidence>
<gene>
    <name evidence="1" type="ORF">M8818_001290</name>
</gene>
<dbReference type="Proteomes" id="UP001320706">
    <property type="component" value="Unassembled WGS sequence"/>
</dbReference>
<dbReference type="EMBL" id="JAMKPW020000005">
    <property type="protein sequence ID" value="KAK8217532.1"/>
    <property type="molecule type" value="Genomic_DNA"/>
</dbReference>
<sequence length="736" mass="76859">MRSSDFVSAAALSILTFAAPSAAYWRMPCPGRVVTERIDPIIDPGQVSGHVHTVSGGNGLNFTMDYAQARSSNCSSCPIKQDLSNYWTPSLYYQAEDGSFEYVPQSGDGSGVYGGMTVYYLQRGGPNNDNLTAFPEGFRMIAGDPFKRAYTDDFAGQAVSFVCLDYSGTSTQGYNLPNKTCPDGLRAQVFFPSCWDGVNLDSSDHKSHMAYPTKYSYDNGPCPASHPVHMISIFYEIIYSTDGFDWWNGTQQPFVFAQGDPTGYGFHGDFINGWDVDVLQNATDRCTSDTGLIEDCDVFEFFTTAECEACIIAPEIDEQVMGTLDALPGCNPVQWGPSEAIVYSNCGDNATIGAAASYSTDVSDLGWTYIGCGTDDNSNRTFSASQWYSDSMTVEGCVKYCQGKGYSLAGLEYQSQCYCSNTLAADRAPVDGVLGNCFSTCAGNSSEYCGGSSRLSMYNQTSVVALPSSTKSSSSASATATGLSCPASNSTTYTSSNGAKLMVECGLDRAGSDLGMVYVSGIQGCLDACANATGCVSVSLSGAACYMHSTLEVAKVASGIQGGRLISSATGTVATTSASSTSKASSSSTSKTGSATSTNTLATSTSKASSSSKTSTSSSATASASTLSCPGSNSTTYTASTGSKFVIECGIDHSAGDMGMVYVSNFQGCVEACATTTGCVDVSLSGAACYMKKTLGKALYSNSGILGARLVTSSSTSSATATATATKKRRGVHMMY</sequence>
<comment type="caution">
    <text evidence="1">The sequence shown here is derived from an EMBL/GenBank/DDBJ whole genome shotgun (WGS) entry which is preliminary data.</text>
</comment>
<organism evidence="1 2">
    <name type="scientific">Zalaria obscura</name>
    <dbReference type="NCBI Taxonomy" id="2024903"/>
    <lineage>
        <taxon>Eukaryota</taxon>
        <taxon>Fungi</taxon>
        <taxon>Dikarya</taxon>
        <taxon>Ascomycota</taxon>
        <taxon>Pezizomycotina</taxon>
        <taxon>Dothideomycetes</taxon>
        <taxon>Dothideomycetidae</taxon>
        <taxon>Dothideales</taxon>
        <taxon>Zalariaceae</taxon>
        <taxon>Zalaria</taxon>
    </lineage>
</organism>
<protein>
    <submittedName>
        <fullName evidence="1">Uncharacterized protein</fullName>
    </submittedName>
</protein>
<evidence type="ECO:0000313" key="1">
    <source>
        <dbReference type="EMBL" id="KAK8217532.1"/>
    </source>
</evidence>